<gene>
    <name evidence="2" type="ORF">CLUMA_CG001493</name>
</gene>
<name>A0A1J1HI39_9DIPT</name>
<dbReference type="Proteomes" id="UP000183832">
    <property type="component" value="Unassembled WGS sequence"/>
</dbReference>
<reference evidence="2 3" key="1">
    <citation type="submission" date="2015-04" db="EMBL/GenBank/DDBJ databases">
        <authorList>
            <person name="Syromyatnikov M.Y."/>
            <person name="Popov V.N."/>
        </authorList>
    </citation>
    <scope>NUCLEOTIDE SEQUENCE [LARGE SCALE GENOMIC DNA]</scope>
</reference>
<protein>
    <submittedName>
        <fullName evidence="2">CLUMA_CG001493, isoform A</fullName>
    </submittedName>
</protein>
<organism evidence="2 3">
    <name type="scientific">Clunio marinus</name>
    <dbReference type="NCBI Taxonomy" id="568069"/>
    <lineage>
        <taxon>Eukaryota</taxon>
        <taxon>Metazoa</taxon>
        <taxon>Ecdysozoa</taxon>
        <taxon>Arthropoda</taxon>
        <taxon>Hexapoda</taxon>
        <taxon>Insecta</taxon>
        <taxon>Pterygota</taxon>
        <taxon>Neoptera</taxon>
        <taxon>Endopterygota</taxon>
        <taxon>Diptera</taxon>
        <taxon>Nematocera</taxon>
        <taxon>Chironomoidea</taxon>
        <taxon>Chironomidae</taxon>
        <taxon>Clunio</taxon>
    </lineage>
</organism>
<evidence type="ECO:0000256" key="1">
    <source>
        <dbReference type="SAM" id="MobiDB-lite"/>
    </source>
</evidence>
<proteinExistence type="predicted"/>
<feature type="compositionally biased region" description="Basic and acidic residues" evidence="1">
    <location>
        <begin position="8"/>
        <end position="19"/>
    </location>
</feature>
<dbReference type="AlphaFoldDB" id="A0A1J1HI39"/>
<accession>A0A1J1HI39</accession>
<evidence type="ECO:0000313" key="2">
    <source>
        <dbReference type="EMBL" id="CRK87703.1"/>
    </source>
</evidence>
<keyword evidence="3" id="KW-1185">Reference proteome</keyword>
<feature type="region of interest" description="Disordered" evidence="1">
    <location>
        <begin position="1"/>
        <end position="21"/>
    </location>
</feature>
<evidence type="ECO:0000313" key="3">
    <source>
        <dbReference type="Proteomes" id="UP000183832"/>
    </source>
</evidence>
<sequence>MDSGSDCESEHKKGHKEDVSVSGKVNKVNRINQFWHSGHFSNIFSLTCRVGGHLIVQAMTMYSRKLEQWRYDSFKSLFTLIDTEFLSVVKCIWIRSMCTTEIVAKRKEKNKTST</sequence>
<dbReference type="EMBL" id="CVRI01000004">
    <property type="protein sequence ID" value="CRK87703.1"/>
    <property type="molecule type" value="Genomic_DNA"/>
</dbReference>